<feature type="region of interest" description="Disordered" evidence="8">
    <location>
        <begin position="24"/>
        <end position="53"/>
    </location>
</feature>
<evidence type="ECO:0000313" key="12">
    <source>
        <dbReference type="Proteomes" id="UP001369086"/>
    </source>
</evidence>
<dbReference type="Proteomes" id="UP001369086">
    <property type="component" value="Unassembled WGS sequence"/>
</dbReference>
<evidence type="ECO:0000256" key="9">
    <source>
        <dbReference type="SAM" id="Phobius"/>
    </source>
</evidence>
<gene>
    <name evidence="11" type="ORF">HHUSO_G35071</name>
</gene>
<evidence type="ECO:0000256" key="2">
    <source>
        <dbReference type="ARBA" id="ARBA00006986"/>
    </source>
</evidence>
<evidence type="ECO:0000256" key="7">
    <source>
        <dbReference type="ARBA" id="ARBA00023180"/>
    </source>
</evidence>
<keyword evidence="4 10" id="KW-0732">Signal</keyword>
<evidence type="ECO:0000313" key="11">
    <source>
        <dbReference type="EMBL" id="KAK6467530.1"/>
    </source>
</evidence>
<keyword evidence="3 9" id="KW-0812">Transmembrane</keyword>
<dbReference type="PANTHER" id="PTHR28607:SF2">
    <property type="entry name" value="PROTEIN FAM174C"/>
    <property type="match status" value="1"/>
</dbReference>
<comment type="similarity">
    <text evidence="2">Belongs to the FAM174 family.</text>
</comment>
<keyword evidence="6 9" id="KW-0472">Membrane</keyword>
<feature type="compositionally biased region" description="Polar residues" evidence="8">
    <location>
        <begin position="40"/>
        <end position="53"/>
    </location>
</feature>
<keyword evidence="7" id="KW-0325">Glycoprotein</keyword>
<feature type="transmembrane region" description="Helical" evidence="9">
    <location>
        <begin position="67"/>
        <end position="88"/>
    </location>
</feature>
<evidence type="ECO:0000256" key="5">
    <source>
        <dbReference type="ARBA" id="ARBA00022989"/>
    </source>
</evidence>
<dbReference type="Pfam" id="PF06679">
    <property type="entry name" value="DUF1180"/>
    <property type="match status" value="1"/>
</dbReference>
<evidence type="ECO:0000256" key="3">
    <source>
        <dbReference type="ARBA" id="ARBA00022692"/>
    </source>
</evidence>
<dbReference type="InterPro" id="IPR009565">
    <property type="entry name" value="FAM174-like"/>
</dbReference>
<reference evidence="11 12" key="1">
    <citation type="submission" date="2021-05" db="EMBL/GenBank/DDBJ databases">
        <authorList>
            <person name="Zahm M."/>
            <person name="Klopp C."/>
            <person name="Cabau C."/>
            <person name="Kuhl H."/>
            <person name="Suciu R."/>
            <person name="Ciorpac M."/>
            <person name="Holostenco D."/>
            <person name="Gessner J."/>
            <person name="Wuertz S."/>
            <person name="Hohne C."/>
            <person name="Stock M."/>
            <person name="Gislard M."/>
            <person name="Lluch J."/>
            <person name="Milhes M."/>
            <person name="Lampietro C."/>
            <person name="Lopez Roques C."/>
            <person name="Donnadieu C."/>
            <person name="Du K."/>
            <person name="Schartl M."/>
            <person name="Guiguen Y."/>
        </authorList>
    </citation>
    <scope>NUCLEOTIDE SEQUENCE [LARGE SCALE GENOMIC DNA]</scope>
    <source>
        <strain evidence="11">Hh-F2</strain>
        <tissue evidence="11">Blood</tissue>
    </source>
</reference>
<keyword evidence="12" id="KW-1185">Reference proteome</keyword>
<evidence type="ECO:0000256" key="8">
    <source>
        <dbReference type="SAM" id="MobiDB-lite"/>
    </source>
</evidence>
<dbReference type="PANTHER" id="PTHR28607">
    <property type="entry name" value="EXPRESSED PROTEIN"/>
    <property type="match status" value="1"/>
</dbReference>
<organism evidence="11 12">
    <name type="scientific">Huso huso</name>
    <name type="common">Beluga</name>
    <name type="synonym">Acipenser huso</name>
    <dbReference type="NCBI Taxonomy" id="61971"/>
    <lineage>
        <taxon>Eukaryota</taxon>
        <taxon>Metazoa</taxon>
        <taxon>Chordata</taxon>
        <taxon>Craniata</taxon>
        <taxon>Vertebrata</taxon>
        <taxon>Euteleostomi</taxon>
        <taxon>Actinopterygii</taxon>
        <taxon>Chondrostei</taxon>
        <taxon>Acipenseriformes</taxon>
        <taxon>Acipenseridae</taxon>
        <taxon>Huso</taxon>
    </lineage>
</organism>
<evidence type="ECO:0000256" key="4">
    <source>
        <dbReference type="ARBA" id="ARBA00022729"/>
    </source>
</evidence>
<sequence>MHMSAPLVLLWVVLCAAVVGGSQNQTRGVTTGKPEENKTGNESQVHGNNVTNSTGSDGFFPSLDDSMIKRSFCVLIGITATGVLYFVIRAVRLKKAPKKKYGLLSSYDDTVEMKHLEESDDDDDDTVYEARSLRR</sequence>
<dbReference type="EMBL" id="JAHFZB010000049">
    <property type="protein sequence ID" value="KAK6467530.1"/>
    <property type="molecule type" value="Genomic_DNA"/>
</dbReference>
<protein>
    <submittedName>
        <fullName evidence="11">Protein FAM174C-like isoform X1</fullName>
    </submittedName>
</protein>
<comment type="caution">
    <text evidence="11">The sequence shown here is derived from an EMBL/GenBank/DDBJ whole genome shotgun (WGS) entry which is preliminary data.</text>
</comment>
<feature type="compositionally biased region" description="Acidic residues" evidence="8">
    <location>
        <begin position="118"/>
        <end position="127"/>
    </location>
</feature>
<accession>A0ABR0Y5H3</accession>
<comment type="subcellular location">
    <subcellularLocation>
        <location evidence="1">Membrane</location>
        <topology evidence="1">Single-pass type I membrane protein</topology>
    </subcellularLocation>
</comment>
<proteinExistence type="inferred from homology"/>
<feature type="region of interest" description="Disordered" evidence="8">
    <location>
        <begin position="115"/>
        <end position="135"/>
    </location>
</feature>
<evidence type="ECO:0000256" key="10">
    <source>
        <dbReference type="SAM" id="SignalP"/>
    </source>
</evidence>
<keyword evidence="5 9" id="KW-1133">Transmembrane helix</keyword>
<evidence type="ECO:0000256" key="1">
    <source>
        <dbReference type="ARBA" id="ARBA00004479"/>
    </source>
</evidence>
<evidence type="ECO:0000256" key="6">
    <source>
        <dbReference type="ARBA" id="ARBA00023136"/>
    </source>
</evidence>
<name>A0ABR0Y5H3_HUSHU</name>
<feature type="signal peptide" evidence="10">
    <location>
        <begin position="1"/>
        <end position="21"/>
    </location>
</feature>
<feature type="chain" id="PRO_5045357834" evidence="10">
    <location>
        <begin position="22"/>
        <end position="135"/>
    </location>
</feature>